<evidence type="ECO:0000259" key="22">
    <source>
        <dbReference type="PROSITE" id="PS50011"/>
    </source>
</evidence>
<feature type="domain" description="Protein kinase" evidence="22">
    <location>
        <begin position="680"/>
        <end position="958"/>
    </location>
</feature>
<keyword evidence="9 20" id="KW-0812">Transmembrane</keyword>
<dbReference type="InterPro" id="IPR000719">
    <property type="entry name" value="Prot_kinase_dom"/>
</dbReference>
<evidence type="ECO:0000256" key="18">
    <source>
        <dbReference type="ARBA" id="ARBA00023180"/>
    </source>
</evidence>
<dbReference type="Pfam" id="PF13540">
    <property type="entry name" value="RCC1_2"/>
    <property type="match status" value="1"/>
</dbReference>
<dbReference type="InterPro" id="IPR011009">
    <property type="entry name" value="Kinase-like_dom_sf"/>
</dbReference>
<evidence type="ECO:0000256" key="15">
    <source>
        <dbReference type="ARBA" id="ARBA00022989"/>
    </source>
</evidence>
<reference evidence="23" key="1">
    <citation type="submission" date="2023-03" db="EMBL/GenBank/DDBJ databases">
        <authorList>
            <person name="Julca I."/>
        </authorList>
    </citation>
    <scope>NUCLEOTIDE SEQUENCE</scope>
</reference>
<feature type="transmembrane region" description="Helical" evidence="20">
    <location>
        <begin position="1305"/>
        <end position="1327"/>
    </location>
</feature>
<dbReference type="Gene3D" id="2.130.10.30">
    <property type="entry name" value="Regulator of chromosome condensation 1/beta-lactamase-inhibitor protein II"/>
    <property type="match status" value="2"/>
</dbReference>
<name>A0AAV1E3T9_OLDCO</name>
<dbReference type="InterPro" id="IPR001611">
    <property type="entry name" value="Leu-rich_rpt"/>
</dbReference>
<dbReference type="PROSITE" id="PS50011">
    <property type="entry name" value="PROTEIN_KINASE_DOM"/>
    <property type="match status" value="1"/>
</dbReference>
<keyword evidence="15 20" id="KW-1133">Transmembrane helix</keyword>
<evidence type="ECO:0000313" key="24">
    <source>
        <dbReference type="Proteomes" id="UP001161247"/>
    </source>
</evidence>
<dbReference type="GO" id="GO:0048367">
    <property type="term" value="P:shoot system development"/>
    <property type="evidence" value="ECO:0007669"/>
    <property type="project" value="UniProtKB-ARBA"/>
</dbReference>
<evidence type="ECO:0000256" key="3">
    <source>
        <dbReference type="ARBA" id="ARBA00022473"/>
    </source>
</evidence>
<evidence type="ECO:0000256" key="17">
    <source>
        <dbReference type="ARBA" id="ARBA00023170"/>
    </source>
</evidence>
<dbReference type="InterPro" id="IPR032675">
    <property type="entry name" value="LRR_dom_sf"/>
</dbReference>
<comment type="similarity">
    <text evidence="2">Belongs to the protein kinase superfamily. Ser/Thr protein kinase family.</text>
</comment>
<feature type="chain" id="PRO_5043942600" evidence="21">
    <location>
        <begin position="29"/>
        <end position="1534"/>
    </location>
</feature>
<keyword evidence="18" id="KW-0325">Glycoprotein</keyword>
<dbReference type="GO" id="GO:0005886">
    <property type="term" value="C:plasma membrane"/>
    <property type="evidence" value="ECO:0007669"/>
    <property type="project" value="UniProtKB-SubCell"/>
</dbReference>
<sequence>MASRSNLSSLETLATFIVFFLFFLPSQSLNVEVQALLDFKSHLVDPLNHLDSWHDSDSPCLFYGVTCDKNTGLVTEISLDEKSLSGFISPSISVLQSLTTLWLPSNALSGVLPEEIINCTNLKVLNVTGNNMNGTIPDLSTLTKLEILDLSVNYFSGGFPTWAGSLINLVSLGLGDNDYDEGEVPANLGNLKNLTWLYLAGSNLIGAIPDSIFELQALGTLDMCRNKIIGDFPRSINKLRNLWKIELYQNNLTGQLPLELAELSHLQEFDISLNQMHGTIPPEIGNLKYLTVFHLHINNFSGEFPPGFGDMQHLNGLSIYRNSFSGPFPENLGRYSPLNSVDISENQFSGGFPRYLCQNGNLEYLLALQNNFSGELPDNYADCKALKRLRINLNQLSGNVPAGLWALPYLEMIDFSDNNFNGTMSPGIGDAKNLNQLILTNNRFSGNIPKEVGRLVSLERLYLNNNSFSGLIPSELGGLKQISFLHLEENSLRGSIPVELSQCSRLVDINLASNQLNGVIPKSLASMSSLNSLNLSNNQLIGLIPVNLGKLKLSLLDLSYNLLSGFVPSDLLRMGGDKAFSGNKELCIDDSTRISMNSRLDACSRRTNHQNIMKSRLFITCFVLFSVVLVLAGLLLVSYCNFKHGQTDIENMGDGRRLDPKWKLESFHQIELEADELCDLDEDNLIGSGATGKVYRLDLKKGCGTVAVKELWKGNAANVLAREMEILGKIRHRNIVKLYACLSRGGSHYLVLEFMENGNLFQALHREIKIGRPELDWSQRYRIALGAAKGIAYLHHDCFPSIIHRDIKSTNILLDEDYEAKIADFGLAKVAGASRTSEFSYFAGTHGYLAPEMAYTLKVTEKSDIYSFGVVLLELITGRKPIEDAFGEGKDIVYWVSSHLSDRKDILKVLDPKIACDIVQDDMIKVLRIATLCTAKLPNLRPSMKDIVKMLMDAEPLAFKSIDSSDTDAKLVFLTCSVRSARLLRSPTDDLGVQVPVNPSFRSFTEIVGGNGFVCALSSSSSSNSIMVCWRFSINGNSTYKRIYTGPRVEELDSGKSHICGLIDGNSTNLLECWQSQNFRSTGNSSIASNVAVGENFVCGLSKSGQLQCLGSYTNVTDHVPAGNYSVVAAGSRHVCAISTEGSVECWGDMVGVKPSGEFIALALGDDSSCFLRLDGKVFCFGANNFSLPNYLQETLFVSLEAKGDVFCGLTMANYSLYCWRKDGSLSLNSAVFEDVVPGKCRKQCPCDPLPNYGRYCSQGMMICLPCIGKPAALPPSPPSPSPELVSTPQTTTNGGSSKWNKKMVAFMVVGCFGSLSLVIVLCYLVLKNCKMNKRLSRRVHDSGPMDDPALAPRQPVAALDKKLSQMISMGSPLEEYSLETLLEATNSFSEEHKIGTGSFGSVYMGRLPDGSEIAIKRADISSATLQDHAVGRTQRYKAIHMNENGVPRNVVDFVVPYIVKDDVHRVLDPRVHPPTPIEIEAVAYVGYLAADCVTLESPDRPTMTEVVNRLERALAACLASPNVSRSTSTTPSE</sequence>
<dbReference type="FunFam" id="3.80.10.10:FF:000234">
    <property type="entry name" value="Probable inactive receptor kinase RLK902"/>
    <property type="match status" value="1"/>
</dbReference>
<keyword evidence="12 19" id="KW-0547">Nucleotide-binding</keyword>
<dbReference type="InterPro" id="IPR009091">
    <property type="entry name" value="RCC1/BLIP-II"/>
</dbReference>
<keyword evidence="6" id="KW-0597">Phosphoprotein</keyword>
<dbReference type="InterPro" id="IPR003591">
    <property type="entry name" value="Leu-rich_rpt_typical-subtyp"/>
</dbReference>
<evidence type="ECO:0000256" key="20">
    <source>
        <dbReference type="SAM" id="Phobius"/>
    </source>
</evidence>
<keyword evidence="4" id="KW-1003">Cell membrane</keyword>
<dbReference type="GO" id="GO:0042803">
    <property type="term" value="F:protein homodimerization activity"/>
    <property type="evidence" value="ECO:0007669"/>
    <property type="project" value="UniProtKB-ARBA"/>
</dbReference>
<evidence type="ECO:0000256" key="13">
    <source>
        <dbReference type="ARBA" id="ARBA00022777"/>
    </source>
</evidence>
<evidence type="ECO:0000256" key="7">
    <source>
        <dbReference type="ARBA" id="ARBA00022614"/>
    </source>
</evidence>
<evidence type="ECO:0000256" key="6">
    <source>
        <dbReference type="ARBA" id="ARBA00022553"/>
    </source>
</evidence>
<proteinExistence type="inferred from homology"/>
<dbReference type="GO" id="GO:0006952">
    <property type="term" value="P:defense response"/>
    <property type="evidence" value="ECO:0007669"/>
    <property type="project" value="UniProtKB-ARBA"/>
</dbReference>
<dbReference type="SMART" id="SM00369">
    <property type="entry name" value="LRR_TYP"/>
    <property type="match status" value="6"/>
</dbReference>
<dbReference type="Gene3D" id="3.80.10.10">
    <property type="entry name" value="Ribonuclease Inhibitor"/>
    <property type="match status" value="4"/>
</dbReference>
<evidence type="ECO:0000256" key="12">
    <source>
        <dbReference type="ARBA" id="ARBA00022741"/>
    </source>
</evidence>
<evidence type="ECO:0000256" key="19">
    <source>
        <dbReference type="PROSITE-ProRule" id="PRU10141"/>
    </source>
</evidence>
<dbReference type="InterPro" id="IPR017441">
    <property type="entry name" value="Protein_kinase_ATP_BS"/>
</dbReference>
<comment type="subcellular location">
    <subcellularLocation>
        <location evidence="1">Cell membrane</location>
        <topology evidence="1">Single-pass membrane protein</topology>
    </subcellularLocation>
</comment>
<keyword evidence="11" id="KW-0677">Repeat</keyword>
<evidence type="ECO:0000256" key="16">
    <source>
        <dbReference type="ARBA" id="ARBA00023136"/>
    </source>
</evidence>
<dbReference type="PANTHER" id="PTHR48056:SF20">
    <property type="entry name" value="PROTEIN KINASE DOMAIN-CONTAINING PROTEIN"/>
    <property type="match status" value="1"/>
</dbReference>
<dbReference type="FunFam" id="3.30.200.20:FF:000511">
    <property type="entry name" value="Leucine-rich receptor-like protein kinase family protein"/>
    <property type="match status" value="1"/>
</dbReference>
<dbReference type="Pfam" id="PF13855">
    <property type="entry name" value="LRR_8"/>
    <property type="match status" value="2"/>
</dbReference>
<evidence type="ECO:0000256" key="10">
    <source>
        <dbReference type="ARBA" id="ARBA00022729"/>
    </source>
</evidence>
<evidence type="ECO:0000256" key="9">
    <source>
        <dbReference type="ARBA" id="ARBA00022692"/>
    </source>
</evidence>
<dbReference type="PROSITE" id="PS00107">
    <property type="entry name" value="PROTEIN_KINASE_ATP"/>
    <property type="match status" value="2"/>
</dbReference>
<evidence type="ECO:0000256" key="4">
    <source>
        <dbReference type="ARBA" id="ARBA00022475"/>
    </source>
</evidence>
<keyword evidence="8" id="KW-0808">Transferase</keyword>
<organism evidence="23 24">
    <name type="scientific">Oldenlandia corymbosa var. corymbosa</name>
    <dbReference type="NCBI Taxonomy" id="529605"/>
    <lineage>
        <taxon>Eukaryota</taxon>
        <taxon>Viridiplantae</taxon>
        <taxon>Streptophyta</taxon>
        <taxon>Embryophyta</taxon>
        <taxon>Tracheophyta</taxon>
        <taxon>Spermatophyta</taxon>
        <taxon>Magnoliopsida</taxon>
        <taxon>eudicotyledons</taxon>
        <taxon>Gunneridae</taxon>
        <taxon>Pentapetalae</taxon>
        <taxon>asterids</taxon>
        <taxon>lamiids</taxon>
        <taxon>Gentianales</taxon>
        <taxon>Rubiaceae</taxon>
        <taxon>Rubioideae</taxon>
        <taxon>Spermacoceae</taxon>
        <taxon>Hedyotis-Oldenlandia complex</taxon>
        <taxon>Oldenlandia</taxon>
    </lineage>
</organism>
<dbReference type="GO" id="GO:0033612">
    <property type="term" value="F:receptor serine/threonine kinase binding"/>
    <property type="evidence" value="ECO:0007669"/>
    <property type="project" value="TreeGrafter"/>
</dbReference>
<evidence type="ECO:0000256" key="1">
    <source>
        <dbReference type="ARBA" id="ARBA00004162"/>
    </source>
</evidence>
<dbReference type="GO" id="GO:0005524">
    <property type="term" value="F:ATP binding"/>
    <property type="evidence" value="ECO:0007669"/>
    <property type="project" value="UniProtKB-UniRule"/>
</dbReference>
<dbReference type="Proteomes" id="UP001161247">
    <property type="component" value="Chromosome 8"/>
</dbReference>
<dbReference type="SUPFAM" id="SSF52058">
    <property type="entry name" value="L domain-like"/>
    <property type="match status" value="1"/>
</dbReference>
<dbReference type="Pfam" id="PF00069">
    <property type="entry name" value="Pkinase"/>
    <property type="match status" value="1"/>
</dbReference>
<feature type="binding site" evidence="19">
    <location>
        <position position="709"/>
    </location>
    <ligand>
        <name>ATP</name>
        <dbReference type="ChEBI" id="CHEBI:30616"/>
    </ligand>
</feature>
<keyword evidence="17" id="KW-0675">Receptor</keyword>
<dbReference type="Pfam" id="PF08263">
    <property type="entry name" value="LRRNT_2"/>
    <property type="match status" value="1"/>
</dbReference>
<evidence type="ECO:0000256" key="8">
    <source>
        <dbReference type="ARBA" id="ARBA00022679"/>
    </source>
</evidence>
<keyword evidence="16 20" id="KW-0472">Membrane</keyword>
<dbReference type="Gene3D" id="1.10.510.10">
    <property type="entry name" value="Transferase(Phosphotransferase) domain 1"/>
    <property type="match status" value="1"/>
</dbReference>
<dbReference type="SMART" id="SM00220">
    <property type="entry name" value="S_TKc"/>
    <property type="match status" value="1"/>
</dbReference>
<evidence type="ECO:0000256" key="2">
    <source>
        <dbReference type="ARBA" id="ARBA00008684"/>
    </source>
</evidence>
<evidence type="ECO:0000256" key="21">
    <source>
        <dbReference type="SAM" id="SignalP"/>
    </source>
</evidence>
<dbReference type="GO" id="GO:0009791">
    <property type="term" value="P:post-embryonic development"/>
    <property type="evidence" value="ECO:0007669"/>
    <property type="project" value="UniProtKB-ARBA"/>
</dbReference>
<dbReference type="FunFam" id="1.10.510.10:FF:000632">
    <property type="entry name" value="leucine-rich repeat receptor-like protein kinase TDR"/>
    <property type="match status" value="1"/>
</dbReference>
<evidence type="ECO:0000256" key="11">
    <source>
        <dbReference type="ARBA" id="ARBA00022737"/>
    </source>
</evidence>
<keyword evidence="13" id="KW-0418">Kinase</keyword>
<dbReference type="FunFam" id="3.80.10.10:FF:000215">
    <property type="entry name" value="Receptor-like protein kinase HSL1"/>
    <property type="match status" value="1"/>
</dbReference>
<evidence type="ECO:0000313" key="23">
    <source>
        <dbReference type="EMBL" id="CAI9114806.1"/>
    </source>
</evidence>
<keyword evidence="10 21" id="KW-0732">Signal</keyword>
<dbReference type="InterPro" id="IPR050647">
    <property type="entry name" value="Plant_LRR-RLKs"/>
</dbReference>
<evidence type="ECO:0000256" key="5">
    <source>
        <dbReference type="ARBA" id="ARBA00022527"/>
    </source>
</evidence>
<feature type="binding site" evidence="19">
    <location>
        <position position="1417"/>
    </location>
    <ligand>
        <name>ATP</name>
        <dbReference type="ChEBI" id="CHEBI:30616"/>
    </ligand>
</feature>
<keyword evidence="3" id="KW-0217">Developmental protein</keyword>
<accession>A0AAV1E3T9</accession>
<dbReference type="SUPFAM" id="SSF52047">
    <property type="entry name" value="RNI-like"/>
    <property type="match status" value="1"/>
</dbReference>
<dbReference type="GO" id="GO:1905393">
    <property type="term" value="P:plant organ formation"/>
    <property type="evidence" value="ECO:0007669"/>
    <property type="project" value="UniProtKB-ARBA"/>
</dbReference>
<dbReference type="PANTHER" id="PTHR48056">
    <property type="entry name" value="LRR RECEPTOR-LIKE SERINE/THREONINE-PROTEIN KINASE-RELATED"/>
    <property type="match status" value="1"/>
</dbReference>
<dbReference type="SUPFAM" id="SSF56112">
    <property type="entry name" value="Protein kinase-like (PK-like)"/>
    <property type="match status" value="2"/>
</dbReference>
<feature type="signal peptide" evidence="21">
    <location>
        <begin position="1"/>
        <end position="28"/>
    </location>
</feature>
<dbReference type="SUPFAM" id="SSF50985">
    <property type="entry name" value="RCC1/BLIP-II"/>
    <property type="match status" value="1"/>
</dbReference>
<dbReference type="InterPro" id="IPR013210">
    <property type="entry name" value="LRR_N_plant-typ"/>
</dbReference>
<keyword evidence="14 19" id="KW-0067">ATP-binding</keyword>
<dbReference type="Pfam" id="PF00560">
    <property type="entry name" value="LRR_1"/>
    <property type="match status" value="1"/>
</dbReference>
<dbReference type="GO" id="GO:0004674">
    <property type="term" value="F:protein serine/threonine kinase activity"/>
    <property type="evidence" value="ECO:0007669"/>
    <property type="project" value="UniProtKB-KW"/>
</dbReference>
<keyword evidence="5" id="KW-0723">Serine/threonine-protein kinase</keyword>
<gene>
    <name evidence="23" type="ORF">OLC1_LOCUS21448</name>
</gene>
<evidence type="ECO:0000256" key="14">
    <source>
        <dbReference type="ARBA" id="ARBA00022840"/>
    </source>
</evidence>
<dbReference type="EMBL" id="OX459125">
    <property type="protein sequence ID" value="CAI9114806.1"/>
    <property type="molecule type" value="Genomic_DNA"/>
</dbReference>
<dbReference type="GO" id="GO:0048608">
    <property type="term" value="P:reproductive structure development"/>
    <property type="evidence" value="ECO:0007669"/>
    <property type="project" value="UniProtKB-ARBA"/>
</dbReference>
<dbReference type="InterPro" id="IPR008271">
    <property type="entry name" value="Ser/Thr_kinase_AS"/>
</dbReference>
<dbReference type="Gene3D" id="3.30.200.20">
    <property type="entry name" value="Phosphorylase Kinase, domain 1"/>
    <property type="match status" value="2"/>
</dbReference>
<keyword evidence="7" id="KW-0433">Leucine-rich repeat</keyword>
<keyword evidence="24" id="KW-1185">Reference proteome</keyword>
<dbReference type="PROSITE" id="PS00108">
    <property type="entry name" value="PROTEIN_KINASE_ST"/>
    <property type="match status" value="1"/>
</dbReference>
<protein>
    <submittedName>
        <fullName evidence="23">OLC1v1015608C1</fullName>
    </submittedName>
</protein>
<dbReference type="GO" id="GO:0051707">
    <property type="term" value="P:response to other organism"/>
    <property type="evidence" value="ECO:0007669"/>
    <property type="project" value="UniProtKB-ARBA"/>
</dbReference>